<protein>
    <submittedName>
        <fullName evidence="2">Exonuclease III</fullName>
    </submittedName>
</protein>
<dbReference type="AlphaFoldDB" id="A0A1G8ICF0"/>
<keyword evidence="3" id="KW-1185">Reference proteome</keyword>
<dbReference type="Pfam" id="PF03372">
    <property type="entry name" value="Exo_endo_phos"/>
    <property type="match status" value="1"/>
</dbReference>
<evidence type="ECO:0000313" key="2">
    <source>
        <dbReference type="EMBL" id="SDI16566.1"/>
    </source>
</evidence>
<feature type="domain" description="Endonuclease/exonuclease/phosphatase" evidence="1">
    <location>
        <begin position="6"/>
        <end position="196"/>
    </location>
</feature>
<dbReference type="Gene3D" id="3.60.10.10">
    <property type="entry name" value="Endonuclease/exonuclease/phosphatase"/>
    <property type="match status" value="1"/>
</dbReference>
<dbReference type="EMBL" id="FNCN01000036">
    <property type="protein sequence ID" value="SDI16566.1"/>
    <property type="molecule type" value="Genomic_DNA"/>
</dbReference>
<dbReference type="InterPro" id="IPR036691">
    <property type="entry name" value="Endo/exonu/phosph_ase_sf"/>
</dbReference>
<dbReference type="Proteomes" id="UP000198923">
    <property type="component" value="Unassembled WGS sequence"/>
</dbReference>
<name>A0A1G8ICF0_9ACTN</name>
<dbReference type="GO" id="GO:0004527">
    <property type="term" value="F:exonuclease activity"/>
    <property type="evidence" value="ECO:0007669"/>
    <property type="project" value="UniProtKB-KW"/>
</dbReference>
<dbReference type="InterPro" id="IPR005135">
    <property type="entry name" value="Endo/exonuclease/phosphatase"/>
</dbReference>
<accession>A0A1G8ICF0</accession>
<dbReference type="RefSeq" id="WP_093174398.1">
    <property type="nucleotide sequence ID" value="NZ_FNCN01000036.1"/>
</dbReference>
<reference evidence="2 3" key="1">
    <citation type="submission" date="2016-10" db="EMBL/GenBank/DDBJ databases">
        <authorList>
            <person name="de Groot N.N."/>
        </authorList>
    </citation>
    <scope>NUCLEOTIDE SEQUENCE [LARGE SCALE GENOMIC DNA]</scope>
    <source>
        <strain evidence="2 3">CPCC 201354</strain>
    </source>
</reference>
<dbReference type="OrthoDB" id="4520214at2"/>
<keyword evidence="2" id="KW-0378">Hydrolase</keyword>
<dbReference type="STRING" id="504805.SAMN05421505_13648"/>
<proteinExistence type="predicted"/>
<keyword evidence="2" id="KW-0540">Nuclease</keyword>
<evidence type="ECO:0000313" key="3">
    <source>
        <dbReference type="Proteomes" id="UP000198923"/>
    </source>
</evidence>
<gene>
    <name evidence="2" type="ORF">SAMN05421505_13648</name>
</gene>
<organism evidence="2 3">
    <name type="scientific">Sinosporangium album</name>
    <dbReference type="NCBI Taxonomy" id="504805"/>
    <lineage>
        <taxon>Bacteria</taxon>
        <taxon>Bacillati</taxon>
        <taxon>Actinomycetota</taxon>
        <taxon>Actinomycetes</taxon>
        <taxon>Streptosporangiales</taxon>
        <taxon>Streptosporangiaceae</taxon>
        <taxon>Sinosporangium</taxon>
    </lineage>
</organism>
<sequence>MLGALTVNIGAASRGRAERILHWLSRQPDDVFLLTETSSGDGTAYLLKQFAHAGFAVVHTPGTERDRGAALVSRVPILPLEGTPFDRVSLPGRVALAALDTDPATWFVSVYVPSRDRSEAKTSRKEAFITSFLAALAELPIHQHDHLVIGGDYNVISVDHQPRHSGFLPFEFGLLDTLDKRGFVDAHQTCFPGEQAHSWIGRTGDGYRLTTCMWAERWPTASTPAHTCMRHDAPE</sequence>
<keyword evidence="2" id="KW-0269">Exonuclease</keyword>
<dbReference type="SUPFAM" id="SSF56219">
    <property type="entry name" value="DNase I-like"/>
    <property type="match status" value="1"/>
</dbReference>
<evidence type="ECO:0000259" key="1">
    <source>
        <dbReference type="Pfam" id="PF03372"/>
    </source>
</evidence>